<dbReference type="HAMAP" id="MF_02126">
    <property type="entry name" value="RF_methyltr_PrmC"/>
    <property type="match status" value="1"/>
</dbReference>
<comment type="caution">
    <text evidence="5">Lacks conserved residue(s) required for the propagation of feature annotation.</text>
</comment>
<dbReference type="NCBIfam" id="TIGR00536">
    <property type="entry name" value="hemK_fam"/>
    <property type="match status" value="1"/>
</dbReference>
<dbReference type="Proteomes" id="UP000277811">
    <property type="component" value="Unassembled WGS sequence"/>
</dbReference>
<feature type="binding site" evidence="5">
    <location>
        <position position="194"/>
    </location>
    <ligand>
        <name>S-adenosyl-L-methionine</name>
        <dbReference type="ChEBI" id="CHEBI:59789"/>
    </ligand>
</feature>
<dbReference type="InterPro" id="IPR002052">
    <property type="entry name" value="DNA_methylase_N6_adenine_CS"/>
</dbReference>
<feature type="binding site" evidence="5">
    <location>
        <position position="150"/>
    </location>
    <ligand>
        <name>S-adenosyl-L-methionine</name>
        <dbReference type="ChEBI" id="CHEBI:59789"/>
    </ligand>
</feature>
<dbReference type="CDD" id="cd02440">
    <property type="entry name" value="AdoMet_MTases"/>
    <property type="match status" value="1"/>
</dbReference>
<evidence type="ECO:0000313" key="9">
    <source>
        <dbReference type="Proteomes" id="UP000277811"/>
    </source>
</evidence>
<dbReference type="InterPro" id="IPR040758">
    <property type="entry name" value="PrmC_N"/>
</dbReference>
<dbReference type="OrthoDB" id="9800643at2"/>
<dbReference type="Gene3D" id="1.10.8.10">
    <property type="entry name" value="DNA helicase RuvA subunit, C-terminal domain"/>
    <property type="match status" value="1"/>
</dbReference>
<organism evidence="8 9">
    <name type="scientific">Lucifera butyrica</name>
    <dbReference type="NCBI Taxonomy" id="1351585"/>
    <lineage>
        <taxon>Bacteria</taxon>
        <taxon>Bacillati</taxon>
        <taxon>Bacillota</taxon>
        <taxon>Negativicutes</taxon>
        <taxon>Veillonellales</taxon>
        <taxon>Veillonellaceae</taxon>
        <taxon>Lucifera</taxon>
    </lineage>
</organism>
<evidence type="ECO:0000256" key="5">
    <source>
        <dbReference type="HAMAP-Rule" id="MF_02126"/>
    </source>
</evidence>
<feature type="domain" description="Methyltransferase small" evidence="6">
    <location>
        <begin position="114"/>
        <end position="202"/>
    </location>
</feature>
<proteinExistence type="inferred from homology"/>
<keyword evidence="1 5" id="KW-0489">Methyltransferase</keyword>
<dbReference type="Pfam" id="PF17827">
    <property type="entry name" value="PrmC_N"/>
    <property type="match status" value="1"/>
</dbReference>
<evidence type="ECO:0000256" key="3">
    <source>
        <dbReference type="ARBA" id="ARBA00022691"/>
    </source>
</evidence>
<dbReference type="GO" id="GO:0032259">
    <property type="term" value="P:methylation"/>
    <property type="evidence" value="ECO:0007669"/>
    <property type="project" value="UniProtKB-KW"/>
</dbReference>
<dbReference type="EMBL" id="UPPP01000065">
    <property type="protein sequence ID" value="VBB06543.1"/>
    <property type="molecule type" value="Genomic_DNA"/>
</dbReference>
<dbReference type="InterPro" id="IPR029063">
    <property type="entry name" value="SAM-dependent_MTases_sf"/>
</dbReference>
<dbReference type="PROSITE" id="PS00092">
    <property type="entry name" value="N6_MTASE"/>
    <property type="match status" value="1"/>
</dbReference>
<feature type="binding site" evidence="5">
    <location>
        <begin position="194"/>
        <end position="197"/>
    </location>
    <ligand>
        <name>substrate</name>
    </ligand>
</feature>
<dbReference type="SUPFAM" id="SSF53335">
    <property type="entry name" value="S-adenosyl-L-methionine-dependent methyltransferases"/>
    <property type="match status" value="1"/>
</dbReference>
<keyword evidence="9" id="KW-1185">Reference proteome</keyword>
<comment type="catalytic activity">
    <reaction evidence="4 5">
        <text>L-glutaminyl-[peptide chain release factor] + S-adenosyl-L-methionine = N(5)-methyl-L-glutaminyl-[peptide chain release factor] + S-adenosyl-L-homocysteine + H(+)</text>
        <dbReference type="Rhea" id="RHEA:42896"/>
        <dbReference type="Rhea" id="RHEA-COMP:10271"/>
        <dbReference type="Rhea" id="RHEA-COMP:10272"/>
        <dbReference type="ChEBI" id="CHEBI:15378"/>
        <dbReference type="ChEBI" id="CHEBI:30011"/>
        <dbReference type="ChEBI" id="CHEBI:57856"/>
        <dbReference type="ChEBI" id="CHEBI:59789"/>
        <dbReference type="ChEBI" id="CHEBI:61891"/>
        <dbReference type="EC" id="2.1.1.297"/>
    </reaction>
</comment>
<dbReference type="InterPro" id="IPR004556">
    <property type="entry name" value="HemK-like"/>
</dbReference>
<dbReference type="Pfam" id="PF05175">
    <property type="entry name" value="MTS"/>
    <property type="match status" value="1"/>
</dbReference>
<evidence type="ECO:0000313" key="8">
    <source>
        <dbReference type="EMBL" id="VBB06543.1"/>
    </source>
</evidence>
<comment type="function">
    <text evidence="5">Methylates the class 1 translation termination release factors RF1/PrfA and RF2/PrfB on the glutamine residue of the universally conserved GGQ motif.</text>
</comment>
<dbReference type="InterPro" id="IPR019874">
    <property type="entry name" value="RF_methyltr_PrmC"/>
</dbReference>
<dbReference type="RefSeq" id="WP_122627488.1">
    <property type="nucleotide sequence ID" value="NZ_UPPP01000065.1"/>
</dbReference>
<sequence>MTTTSEQWTIGSILTWTGQYFREKGISNPRLDAEVLLSHILGKSRLHLYVNFDQPLEARELAAFREVVKKRAQRVPVAYITGYKEFMGLDFIVNPHVLIPRPDTEILAEYAASRLAQTVNPCIADIGTGSGAILISLLHKLAAAAGIAVDISGDALKVAQQNAVRHGVESRLQCKQGDLFAPLDGQTFDAVVANPPYIVAAEVDNLEPEVRCEPHLALSGGKDGLDFYRRIIKDGAACLKPQGFMALEVGMGQARPVADLAAQSPRLRMTEILKDYGGIERVVILALSE</sequence>
<gene>
    <name evidence="5" type="primary">prmC</name>
    <name evidence="8" type="ORF">LUCI_1779</name>
</gene>
<accession>A0A498R8S6</accession>
<dbReference type="PANTHER" id="PTHR18895">
    <property type="entry name" value="HEMK METHYLTRANSFERASE"/>
    <property type="match status" value="1"/>
</dbReference>
<evidence type="ECO:0000256" key="4">
    <source>
        <dbReference type="ARBA" id="ARBA00048391"/>
    </source>
</evidence>
<evidence type="ECO:0000259" key="6">
    <source>
        <dbReference type="Pfam" id="PF05175"/>
    </source>
</evidence>
<keyword evidence="3 5" id="KW-0949">S-adenosyl-L-methionine</keyword>
<dbReference type="InterPro" id="IPR050320">
    <property type="entry name" value="N5-glutamine_MTase"/>
</dbReference>
<dbReference type="InterPro" id="IPR007848">
    <property type="entry name" value="Small_mtfrase_dom"/>
</dbReference>
<dbReference type="PANTHER" id="PTHR18895:SF74">
    <property type="entry name" value="MTRF1L RELEASE FACTOR GLUTAMINE METHYLTRANSFERASE"/>
    <property type="match status" value="1"/>
</dbReference>
<reference evidence="8 9" key="1">
    <citation type="submission" date="2018-06" db="EMBL/GenBank/DDBJ databases">
        <authorList>
            <person name="Strepis N."/>
        </authorList>
    </citation>
    <scope>NUCLEOTIDE SEQUENCE [LARGE SCALE GENOMIC DNA]</scope>
    <source>
        <strain evidence="8">LUCI</strain>
    </source>
</reference>
<dbReference type="GO" id="GO:0003676">
    <property type="term" value="F:nucleic acid binding"/>
    <property type="evidence" value="ECO:0007669"/>
    <property type="project" value="InterPro"/>
</dbReference>
<feature type="domain" description="Release factor glutamine methyltransferase N-terminal" evidence="7">
    <location>
        <begin position="13"/>
        <end position="82"/>
    </location>
</feature>
<comment type="similarity">
    <text evidence="5">Belongs to the protein N5-glutamine methyltransferase family. PrmC subfamily.</text>
</comment>
<evidence type="ECO:0000256" key="1">
    <source>
        <dbReference type="ARBA" id="ARBA00022603"/>
    </source>
</evidence>
<evidence type="ECO:0000256" key="2">
    <source>
        <dbReference type="ARBA" id="ARBA00022679"/>
    </source>
</evidence>
<feature type="binding site" evidence="5">
    <location>
        <begin position="127"/>
        <end position="131"/>
    </location>
    <ligand>
        <name>S-adenosyl-L-methionine</name>
        <dbReference type="ChEBI" id="CHEBI:59789"/>
    </ligand>
</feature>
<dbReference type="AlphaFoldDB" id="A0A498R8S6"/>
<name>A0A498R8S6_9FIRM</name>
<dbReference type="GO" id="GO:0102559">
    <property type="term" value="F:peptide chain release factor N(5)-glutamine methyltransferase activity"/>
    <property type="evidence" value="ECO:0007669"/>
    <property type="project" value="UniProtKB-EC"/>
</dbReference>
<dbReference type="Gene3D" id="3.40.50.150">
    <property type="entry name" value="Vaccinia Virus protein VP39"/>
    <property type="match status" value="1"/>
</dbReference>
<keyword evidence="2 5" id="KW-0808">Transferase</keyword>
<dbReference type="NCBIfam" id="TIGR03534">
    <property type="entry name" value="RF_mod_PrmC"/>
    <property type="match status" value="1"/>
</dbReference>
<evidence type="ECO:0000259" key="7">
    <source>
        <dbReference type="Pfam" id="PF17827"/>
    </source>
</evidence>
<protein>
    <recommendedName>
        <fullName evidence="5">Release factor glutamine methyltransferase</fullName>
        <shortName evidence="5">RF MTase</shortName>
        <ecNumber evidence="5">2.1.1.297</ecNumber>
    </recommendedName>
    <alternativeName>
        <fullName evidence="5">N5-glutamine methyltransferase PrmC</fullName>
    </alternativeName>
    <alternativeName>
        <fullName evidence="5">Protein-(glutamine-N5) MTase PrmC</fullName>
    </alternativeName>
    <alternativeName>
        <fullName evidence="5">Protein-glutamine N-methyltransferase PrmC</fullName>
    </alternativeName>
</protein>
<dbReference type="EC" id="2.1.1.297" evidence="5"/>